<reference evidence="3" key="1">
    <citation type="journal article" date="2021" name="Nat. Commun.">
        <title>Genetic determinants of endophytism in the Arabidopsis root mycobiome.</title>
        <authorList>
            <person name="Mesny F."/>
            <person name="Miyauchi S."/>
            <person name="Thiergart T."/>
            <person name="Pickel B."/>
            <person name="Atanasova L."/>
            <person name="Karlsson M."/>
            <person name="Huettel B."/>
            <person name="Barry K.W."/>
            <person name="Haridas S."/>
            <person name="Chen C."/>
            <person name="Bauer D."/>
            <person name="Andreopoulos W."/>
            <person name="Pangilinan J."/>
            <person name="LaButti K."/>
            <person name="Riley R."/>
            <person name="Lipzen A."/>
            <person name="Clum A."/>
            <person name="Drula E."/>
            <person name="Henrissat B."/>
            <person name="Kohler A."/>
            <person name="Grigoriev I.V."/>
            <person name="Martin F.M."/>
            <person name="Hacquard S."/>
        </authorList>
    </citation>
    <scope>NUCLEOTIDE SEQUENCE</scope>
    <source>
        <strain evidence="3">MPI-CAGE-CH-0235</strain>
    </source>
</reference>
<evidence type="ECO:0000313" key="4">
    <source>
        <dbReference type="Proteomes" id="UP000813444"/>
    </source>
</evidence>
<feature type="signal peptide" evidence="1">
    <location>
        <begin position="1"/>
        <end position="18"/>
    </location>
</feature>
<dbReference type="GO" id="GO:0004553">
    <property type="term" value="F:hydrolase activity, hydrolyzing O-glycosyl compounds"/>
    <property type="evidence" value="ECO:0007669"/>
    <property type="project" value="InterPro"/>
</dbReference>
<dbReference type="GO" id="GO:0005975">
    <property type="term" value="P:carbohydrate metabolic process"/>
    <property type="evidence" value="ECO:0007669"/>
    <property type="project" value="InterPro"/>
</dbReference>
<dbReference type="Pfam" id="PF00722">
    <property type="entry name" value="Glyco_hydro_16"/>
    <property type="match status" value="1"/>
</dbReference>
<comment type="caution">
    <text evidence="3">The sequence shown here is derived from an EMBL/GenBank/DDBJ whole genome shotgun (WGS) entry which is preliminary data.</text>
</comment>
<evidence type="ECO:0000256" key="1">
    <source>
        <dbReference type="SAM" id="SignalP"/>
    </source>
</evidence>
<evidence type="ECO:0000259" key="2">
    <source>
        <dbReference type="PROSITE" id="PS51762"/>
    </source>
</evidence>
<dbReference type="SUPFAM" id="SSF49899">
    <property type="entry name" value="Concanavalin A-like lectins/glucanases"/>
    <property type="match status" value="1"/>
</dbReference>
<dbReference type="PROSITE" id="PS51762">
    <property type="entry name" value="GH16_2"/>
    <property type="match status" value="1"/>
</dbReference>
<name>A0A8K0SPZ6_9HYPO</name>
<accession>A0A8K0SPZ6</accession>
<dbReference type="AlphaFoldDB" id="A0A8K0SPZ6"/>
<evidence type="ECO:0000313" key="3">
    <source>
        <dbReference type="EMBL" id="KAH7313798.1"/>
    </source>
</evidence>
<protein>
    <submittedName>
        <fullName evidence="3">Concanavalin A-like lectin/glucanase domain-containing protein</fullName>
    </submittedName>
</protein>
<proteinExistence type="predicted"/>
<dbReference type="Gene3D" id="2.60.120.200">
    <property type="match status" value="1"/>
</dbReference>
<gene>
    <name evidence="3" type="ORF">B0I35DRAFT_452116</name>
</gene>
<feature type="domain" description="GH16" evidence="2">
    <location>
        <begin position="15"/>
        <end position="281"/>
    </location>
</feature>
<dbReference type="PANTHER" id="PTHR10963">
    <property type="entry name" value="GLYCOSYL HYDROLASE-RELATED"/>
    <property type="match status" value="1"/>
</dbReference>
<feature type="chain" id="PRO_5035475452" evidence="1">
    <location>
        <begin position="19"/>
        <end position="281"/>
    </location>
</feature>
<sequence length="281" mass="30778">MKQSTLFLSALLAPLAQAWQPPHIESMNLVWGDSFKGDAGSHINSEDWNIALHVNTNNEVQNYTESNRNIQISGGETLQLVPLRGENGEWTSGRVETVASYTPQPGKRMTFEANIRTGENANKQGIWPAVWLLGDAIRHGTEWPLCGEIDIYEQVNGVMEGHGTLHCGSFPDGVCNEPTGIAETVVIPNNDFHTWSVAIDRTSNDWQTESITWLLDGVPYHVLTGAGLGDEGTWATLAHSPMYMILNVAVGGNWPGDPNEATEDSWGSMLEIAYVAIYESA</sequence>
<dbReference type="InterPro" id="IPR013320">
    <property type="entry name" value="ConA-like_dom_sf"/>
</dbReference>
<dbReference type="Proteomes" id="UP000813444">
    <property type="component" value="Unassembled WGS sequence"/>
</dbReference>
<organism evidence="3 4">
    <name type="scientific">Stachybotrys elegans</name>
    <dbReference type="NCBI Taxonomy" id="80388"/>
    <lineage>
        <taxon>Eukaryota</taxon>
        <taxon>Fungi</taxon>
        <taxon>Dikarya</taxon>
        <taxon>Ascomycota</taxon>
        <taxon>Pezizomycotina</taxon>
        <taxon>Sordariomycetes</taxon>
        <taxon>Hypocreomycetidae</taxon>
        <taxon>Hypocreales</taxon>
        <taxon>Stachybotryaceae</taxon>
        <taxon>Stachybotrys</taxon>
    </lineage>
</organism>
<dbReference type="OrthoDB" id="192832at2759"/>
<keyword evidence="4" id="KW-1185">Reference proteome</keyword>
<dbReference type="PANTHER" id="PTHR10963:SF60">
    <property type="entry name" value="GRAM-NEGATIVE BACTERIA-BINDING PROTEIN 1-RELATED"/>
    <property type="match status" value="1"/>
</dbReference>
<dbReference type="InterPro" id="IPR000757">
    <property type="entry name" value="Beta-glucanase-like"/>
</dbReference>
<keyword evidence="1" id="KW-0732">Signal</keyword>
<dbReference type="InterPro" id="IPR050546">
    <property type="entry name" value="Glycosyl_Hydrlase_16"/>
</dbReference>
<dbReference type="EMBL" id="JAGPNK010000009">
    <property type="protein sequence ID" value="KAH7313798.1"/>
    <property type="molecule type" value="Genomic_DNA"/>
</dbReference>
<dbReference type="CDD" id="cd02182">
    <property type="entry name" value="GH16_Strep_laminarinase_like"/>
    <property type="match status" value="1"/>
</dbReference>